<evidence type="ECO:0000313" key="1">
    <source>
        <dbReference type="EMBL" id="GGD47748.1"/>
    </source>
</evidence>
<gene>
    <name evidence="1" type="ORF">GCM10011358_34430</name>
</gene>
<dbReference type="InterPro" id="IPR010836">
    <property type="entry name" value="SapC"/>
</dbReference>
<comment type="caution">
    <text evidence="1">The sequence shown here is derived from an EMBL/GenBank/DDBJ whole genome shotgun (WGS) entry which is preliminary data.</text>
</comment>
<sequence length="248" mass="26945">MSSDTPLFYKSVVPLDSRRHQGLRLSRPERPLDFARTANVIPALVDEFELAVDLPIAFLPGADGPSVVFVTGAAPGTNAYISEDGLWTGAYVPAYLRRYPFIIGDVNETESILCIDETYEGLGEEDGERFFSEAGDQEDTLTRALTLAQSYRDAAVKTESFCAMLNEFGLLQDATLDTTAPDGTKSVVTGLLIIDETALADLSAKRLQTLNQAGFLKAIYAQIASLRSVEKLKPTTPEKETAKGRKSA</sequence>
<accession>A0ABQ1QV31</accession>
<evidence type="ECO:0000313" key="2">
    <source>
        <dbReference type="Proteomes" id="UP000617355"/>
    </source>
</evidence>
<dbReference type="Proteomes" id="UP000617355">
    <property type="component" value="Unassembled WGS sequence"/>
</dbReference>
<dbReference type="EMBL" id="BMGI01000006">
    <property type="protein sequence ID" value="GGD47748.1"/>
    <property type="molecule type" value="Genomic_DNA"/>
</dbReference>
<proteinExistence type="predicted"/>
<organism evidence="1 2">
    <name type="scientific">Sinisalibacter lacisalsi</name>
    <dbReference type="NCBI Taxonomy" id="1526570"/>
    <lineage>
        <taxon>Bacteria</taxon>
        <taxon>Pseudomonadati</taxon>
        <taxon>Pseudomonadota</taxon>
        <taxon>Alphaproteobacteria</taxon>
        <taxon>Rhodobacterales</taxon>
        <taxon>Roseobacteraceae</taxon>
        <taxon>Sinisalibacter</taxon>
    </lineage>
</organism>
<protein>
    <submittedName>
        <fullName evidence="1">Peptidase</fullName>
    </submittedName>
</protein>
<name>A0ABQ1QV31_9RHOB</name>
<reference evidence="2" key="1">
    <citation type="journal article" date="2019" name="Int. J. Syst. Evol. Microbiol.">
        <title>The Global Catalogue of Microorganisms (GCM) 10K type strain sequencing project: providing services to taxonomists for standard genome sequencing and annotation.</title>
        <authorList>
            <consortium name="The Broad Institute Genomics Platform"/>
            <consortium name="The Broad Institute Genome Sequencing Center for Infectious Disease"/>
            <person name="Wu L."/>
            <person name="Ma J."/>
        </authorList>
    </citation>
    <scope>NUCLEOTIDE SEQUENCE [LARGE SCALE GENOMIC DNA]</scope>
    <source>
        <strain evidence="2">CGMCC 1.12922</strain>
    </source>
</reference>
<dbReference type="Pfam" id="PF07277">
    <property type="entry name" value="SapC"/>
    <property type="match status" value="1"/>
</dbReference>
<keyword evidence="2" id="KW-1185">Reference proteome</keyword>